<evidence type="ECO:0000313" key="1">
    <source>
        <dbReference type="EMBL" id="KAL2049612.1"/>
    </source>
</evidence>
<sequence>MMSSSKSNSEKGVQCWVAAADIDIRKQSFTARRATPAHFLVPRSIENPVPRELIEDLVADIRESLEETFDRLDRCAPFIPGYENKEDAIDRARLLRSHGREGSSNI</sequence>
<keyword evidence="2" id="KW-1185">Reference proteome</keyword>
<name>A0ABR4AVA6_9LECA</name>
<protein>
    <submittedName>
        <fullName evidence="1">Uncharacterized protein</fullName>
    </submittedName>
</protein>
<proteinExistence type="predicted"/>
<accession>A0ABR4AVA6</accession>
<dbReference type="EMBL" id="JBHFEH010000060">
    <property type="protein sequence ID" value="KAL2049612.1"/>
    <property type="molecule type" value="Genomic_DNA"/>
</dbReference>
<comment type="caution">
    <text evidence="1">The sequence shown here is derived from an EMBL/GenBank/DDBJ whole genome shotgun (WGS) entry which is preliminary data.</text>
</comment>
<reference evidence="1 2" key="1">
    <citation type="submission" date="2024-09" db="EMBL/GenBank/DDBJ databases">
        <title>Rethinking Asexuality: The Enigmatic Case of Functional Sexual Genes in Lepraria (Stereocaulaceae).</title>
        <authorList>
            <person name="Doellman M."/>
            <person name="Sun Y."/>
            <person name="Barcenas-Pena A."/>
            <person name="Lumbsch H.T."/>
            <person name="Grewe F."/>
        </authorList>
    </citation>
    <scope>NUCLEOTIDE SEQUENCE [LARGE SCALE GENOMIC DNA]</scope>
    <source>
        <strain evidence="1 2">Grewe 0041</strain>
    </source>
</reference>
<dbReference type="Proteomes" id="UP001590951">
    <property type="component" value="Unassembled WGS sequence"/>
</dbReference>
<evidence type="ECO:0000313" key="2">
    <source>
        <dbReference type="Proteomes" id="UP001590951"/>
    </source>
</evidence>
<gene>
    <name evidence="1" type="ORF">ABVK25_010072</name>
</gene>
<organism evidence="1 2">
    <name type="scientific">Lepraria finkii</name>
    <dbReference type="NCBI Taxonomy" id="1340010"/>
    <lineage>
        <taxon>Eukaryota</taxon>
        <taxon>Fungi</taxon>
        <taxon>Dikarya</taxon>
        <taxon>Ascomycota</taxon>
        <taxon>Pezizomycotina</taxon>
        <taxon>Lecanoromycetes</taxon>
        <taxon>OSLEUM clade</taxon>
        <taxon>Lecanoromycetidae</taxon>
        <taxon>Lecanorales</taxon>
        <taxon>Lecanorineae</taxon>
        <taxon>Stereocaulaceae</taxon>
        <taxon>Lepraria</taxon>
    </lineage>
</organism>